<comment type="caution">
    <text evidence="2">The sequence shown here is derived from an EMBL/GenBank/DDBJ whole genome shotgun (WGS) entry which is preliminary data.</text>
</comment>
<feature type="transmembrane region" description="Helical" evidence="1">
    <location>
        <begin position="65"/>
        <end position="86"/>
    </location>
</feature>
<keyword evidence="1" id="KW-0812">Transmembrane</keyword>
<keyword evidence="1" id="KW-0472">Membrane</keyword>
<feature type="transmembrane region" description="Helical" evidence="1">
    <location>
        <begin position="6"/>
        <end position="27"/>
    </location>
</feature>
<keyword evidence="1" id="KW-1133">Transmembrane helix</keyword>
<evidence type="ECO:0000313" key="3">
    <source>
        <dbReference type="Proteomes" id="UP000806285"/>
    </source>
</evidence>
<evidence type="ECO:0000313" key="2">
    <source>
        <dbReference type="EMBL" id="MBE7368313.1"/>
    </source>
</evidence>
<name>A0ABR9S4B3_9BURK</name>
<keyword evidence="3" id="KW-1185">Reference proteome</keyword>
<reference evidence="2 3" key="1">
    <citation type="submission" date="2020-10" db="EMBL/GenBank/DDBJ databases">
        <title>Ramlibacter sp. HM2 16S ribosomal RNA gene Genome sequencing and assembly.</title>
        <authorList>
            <person name="Kang M."/>
        </authorList>
    </citation>
    <scope>NUCLEOTIDE SEQUENCE [LARGE SCALE GENOMIC DNA]</scope>
    <source>
        <strain evidence="2 3">HM2</strain>
    </source>
</reference>
<proteinExistence type="predicted"/>
<gene>
    <name evidence="2" type="ORF">IM787_12205</name>
</gene>
<dbReference type="EMBL" id="JADDIV010000003">
    <property type="protein sequence ID" value="MBE7368313.1"/>
    <property type="molecule type" value="Genomic_DNA"/>
</dbReference>
<feature type="transmembrane region" description="Helical" evidence="1">
    <location>
        <begin position="39"/>
        <end position="59"/>
    </location>
</feature>
<sequence>MDFQTLLRTAVVLLAITAAGGLVLAGIRFSGRPHPPISIAMVHGLLAAAGLTLLLYGALARGLPGMAWAGLVLLLVAALGGAVLNLRYHWQRIALPVSFVLGHAAAAAIGLVMVALGVWNA</sequence>
<evidence type="ECO:0008006" key="4">
    <source>
        <dbReference type="Google" id="ProtNLM"/>
    </source>
</evidence>
<accession>A0ABR9S4B3</accession>
<protein>
    <recommendedName>
        <fullName evidence="4">DUF423 domain-containing protein</fullName>
    </recommendedName>
</protein>
<evidence type="ECO:0000256" key="1">
    <source>
        <dbReference type="SAM" id="Phobius"/>
    </source>
</evidence>
<dbReference type="RefSeq" id="WP_193676910.1">
    <property type="nucleotide sequence ID" value="NZ_JADDIV010000003.1"/>
</dbReference>
<dbReference type="Proteomes" id="UP000806285">
    <property type="component" value="Unassembled WGS sequence"/>
</dbReference>
<feature type="transmembrane region" description="Helical" evidence="1">
    <location>
        <begin position="93"/>
        <end position="119"/>
    </location>
</feature>
<organism evidence="2 3">
    <name type="scientific">Ramlibacter pallidus</name>
    <dbReference type="NCBI Taxonomy" id="2780087"/>
    <lineage>
        <taxon>Bacteria</taxon>
        <taxon>Pseudomonadati</taxon>
        <taxon>Pseudomonadota</taxon>
        <taxon>Betaproteobacteria</taxon>
        <taxon>Burkholderiales</taxon>
        <taxon>Comamonadaceae</taxon>
        <taxon>Ramlibacter</taxon>
    </lineage>
</organism>